<gene>
    <name evidence="1" type="ORF">PXEA_LOCUS36738</name>
</gene>
<dbReference type="OrthoDB" id="6359008at2759"/>
<dbReference type="GO" id="GO:0005576">
    <property type="term" value="C:extracellular region"/>
    <property type="evidence" value="ECO:0007669"/>
    <property type="project" value="InterPro"/>
</dbReference>
<accession>A0A448XRQ4</accession>
<dbReference type="Proteomes" id="UP000784294">
    <property type="component" value="Unassembled WGS sequence"/>
</dbReference>
<protein>
    <submittedName>
        <fullName evidence="1">Uncharacterized protein</fullName>
    </submittedName>
</protein>
<dbReference type="SUPFAM" id="SSF49410">
    <property type="entry name" value="Alpha-macroglobulin receptor domain"/>
    <property type="match status" value="1"/>
</dbReference>
<proteinExistence type="predicted"/>
<evidence type="ECO:0000313" key="1">
    <source>
        <dbReference type="EMBL" id="VEL43298.1"/>
    </source>
</evidence>
<comment type="caution">
    <text evidence="1">The sequence shown here is derived from an EMBL/GenBank/DDBJ whole genome shotgun (WGS) entry which is preliminary data.</text>
</comment>
<dbReference type="InterPro" id="IPR036595">
    <property type="entry name" value="A-macroglobulin_rcpt-bd_sf"/>
</dbReference>
<sequence length="60" mass="6952">MSGLAVFKVGLPTGYVTLNDELRMYVQSGQVPNLRYARWRPKVIHFFFDSVWLHDPTALL</sequence>
<evidence type="ECO:0000313" key="2">
    <source>
        <dbReference type="Proteomes" id="UP000784294"/>
    </source>
</evidence>
<dbReference type="EMBL" id="CAAALY010280255">
    <property type="protein sequence ID" value="VEL43298.1"/>
    <property type="molecule type" value="Genomic_DNA"/>
</dbReference>
<reference evidence="1" key="1">
    <citation type="submission" date="2018-11" db="EMBL/GenBank/DDBJ databases">
        <authorList>
            <consortium name="Pathogen Informatics"/>
        </authorList>
    </citation>
    <scope>NUCLEOTIDE SEQUENCE</scope>
</reference>
<dbReference type="AlphaFoldDB" id="A0A448XRQ4"/>
<keyword evidence="2" id="KW-1185">Reference proteome</keyword>
<name>A0A448XRQ4_9PLAT</name>
<dbReference type="Gene3D" id="2.60.40.690">
    <property type="entry name" value="Alpha-macroglobulin, receptor-binding domain"/>
    <property type="match status" value="1"/>
</dbReference>
<organism evidence="1 2">
    <name type="scientific">Protopolystoma xenopodis</name>
    <dbReference type="NCBI Taxonomy" id="117903"/>
    <lineage>
        <taxon>Eukaryota</taxon>
        <taxon>Metazoa</taxon>
        <taxon>Spiralia</taxon>
        <taxon>Lophotrochozoa</taxon>
        <taxon>Platyhelminthes</taxon>
        <taxon>Monogenea</taxon>
        <taxon>Polyopisthocotylea</taxon>
        <taxon>Polystomatidea</taxon>
        <taxon>Polystomatidae</taxon>
        <taxon>Protopolystoma</taxon>
    </lineage>
</organism>